<comment type="catalytic activity">
    <reaction evidence="7">
        <text>DNA(n) + a 2'-deoxyribonucleoside 5'-triphosphate = DNA(n+1) + diphosphate</text>
        <dbReference type="Rhea" id="RHEA:22508"/>
        <dbReference type="Rhea" id="RHEA-COMP:17339"/>
        <dbReference type="Rhea" id="RHEA-COMP:17340"/>
        <dbReference type="ChEBI" id="CHEBI:33019"/>
        <dbReference type="ChEBI" id="CHEBI:61560"/>
        <dbReference type="ChEBI" id="CHEBI:173112"/>
        <dbReference type="EC" id="2.7.7.7"/>
    </reaction>
</comment>
<feature type="domain" description="DNA polymerase III delta subunit-like C-terminal" evidence="8">
    <location>
        <begin position="191"/>
        <end position="298"/>
    </location>
</feature>
<proteinExistence type="inferred from homology"/>
<evidence type="ECO:0000256" key="6">
    <source>
        <dbReference type="ARBA" id="ARBA00034754"/>
    </source>
</evidence>
<keyword evidence="3" id="KW-0548">Nucleotidyltransferase</keyword>
<evidence type="ECO:0000256" key="2">
    <source>
        <dbReference type="ARBA" id="ARBA00022679"/>
    </source>
</evidence>
<name>A0A826H1U6_9SPIR</name>
<dbReference type="AlphaFoldDB" id="A0A826H1U6"/>
<keyword evidence="4" id="KW-0235">DNA replication</keyword>
<comment type="caution">
    <text evidence="9">The sequence shown here is derived from an EMBL/GenBank/DDBJ whole genome shotgun (WGS) entry which is preliminary data.</text>
</comment>
<dbReference type="InterPro" id="IPR005790">
    <property type="entry name" value="DNA_polIII_delta"/>
</dbReference>
<dbReference type="GO" id="GO:0009360">
    <property type="term" value="C:DNA polymerase III complex"/>
    <property type="evidence" value="ECO:0007669"/>
    <property type="project" value="TreeGrafter"/>
</dbReference>
<dbReference type="SUPFAM" id="SSF52540">
    <property type="entry name" value="P-loop containing nucleoside triphosphate hydrolases"/>
    <property type="match status" value="1"/>
</dbReference>
<dbReference type="GO" id="GO:0006261">
    <property type="term" value="P:DNA-templated DNA replication"/>
    <property type="evidence" value="ECO:0007669"/>
    <property type="project" value="TreeGrafter"/>
</dbReference>
<evidence type="ECO:0000256" key="7">
    <source>
        <dbReference type="ARBA" id="ARBA00049244"/>
    </source>
</evidence>
<keyword evidence="10" id="KW-1185">Reference proteome</keyword>
<dbReference type="InterPro" id="IPR048466">
    <property type="entry name" value="DNA_pol3_delta-like_C"/>
</dbReference>
<sequence length="330" mass="38583">MMQAVYLLLGNEQGLKEAYLKELLIKMDAFKSEVSVTKVFLSELSAVGFAEKLFSNSFFSKKEIFIVYESELLKAGKDLELVCNAILKSNNKTVIFVSNSNTCNIDFKNKLKFIKKVFYEIPDDDKFTFVKRNFFNLNIKITDSAINLMLLMLNSDTKILKFYIDSFALFAKNNTIDEEDITSWISFIRFENTFSLFNSILRKDMTQSLIKIKSILDQGEDLLNILMSLIWQFKRLLKVQIDYNACGSLQSALNKNKIFFSLNKIYRAGIKNYSIPEIKIVLKILYKFDLYLRIYSKNIHQNLSYFLIFSILKLNNNFLMHYSTESKFNF</sequence>
<reference evidence="9 10" key="1">
    <citation type="journal article" date="2011" name="J. Bacteriol.">
        <title>Whole genome sequence of an unusual Borrelia burgdorferi sensu lato isolate.</title>
        <authorList>
            <person name="Casjens S.R."/>
            <person name="Fraser-Liggett C.M."/>
            <person name="Mongodin E.F."/>
            <person name="Qiu W.G."/>
            <person name="Dunn J.J."/>
            <person name="Luft B.J."/>
            <person name="Schutzer S.E."/>
        </authorList>
    </citation>
    <scope>NUCLEOTIDE SEQUENCE [LARGE SCALE GENOMIC DNA]</scope>
    <source>
        <strain evidence="9 10">SV1</strain>
    </source>
</reference>
<dbReference type="EC" id="2.7.7.7" evidence="1"/>
<keyword evidence="5" id="KW-0239">DNA-directed DNA polymerase</keyword>
<keyword evidence="2" id="KW-0808">Transferase</keyword>
<dbReference type="NCBIfam" id="TIGR01128">
    <property type="entry name" value="holA"/>
    <property type="match status" value="1"/>
</dbReference>
<dbReference type="InterPro" id="IPR008921">
    <property type="entry name" value="DNA_pol3_clamp-load_cplx_C"/>
</dbReference>
<dbReference type="GO" id="GO:0003887">
    <property type="term" value="F:DNA-directed DNA polymerase activity"/>
    <property type="evidence" value="ECO:0007669"/>
    <property type="project" value="UniProtKB-KW"/>
</dbReference>
<dbReference type="Gene3D" id="3.40.50.300">
    <property type="entry name" value="P-loop containing nucleotide triphosphate hydrolases"/>
    <property type="match status" value="1"/>
</dbReference>
<dbReference type="Pfam" id="PF21694">
    <property type="entry name" value="DNA_pol3_delta_C"/>
    <property type="match status" value="1"/>
</dbReference>
<dbReference type="PANTHER" id="PTHR34388:SF1">
    <property type="entry name" value="DNA POLYMERASE III SUBUNIT DELTA"/>
    <property type="match status" value="1"/>
</dbReference>
<accession>A0A826H1U6</accession>
<dbReference type="GO" id="GO:0003677">
    <property type="term" value="F:DNA binding"/>
    <property type="evidence" value="ECO:0007669"/>
    <property type="project" value="InterPro"/>
</dbReference>
<evidence type="ECO:0000313" key="10">
    <source>
        <dbReference type="Proteomes" id="UP000006166"/>
    </source>
</evidence>
<protein>
    <recommendedName>
        <fullName evidence="1">DNA-directed DNA polymerase</fullName>
        <ecNumber evidence="1">2.7.7.7</ecNumber>
    </recommendedName>
</protein>
<dbReference type="Proteomes" id="UP000006166">
    <property type="component" value="Unassembled WGS sequence"/>
</dbReference>
<dbReference type="Gene3D" id="1.20.272.10">
    <property type="match status" value="1"/>
</dbReference>
<dbReference type="EMBL" id="ABJZ02000005">
    <property type="protein sequence ID" value="EEH00502.1"/>
    <property type="molecule type" value="Genomic_DNA"/>
</dbReference>
<gene>
    <name evidence="9" type="ORF">BSV1_0469</name>
</gene>
<organism evidence="9 10">
    <name type="scientific">Borreliella finlandensis</name>
    <dbReference type="NCBI Taxonomy" id="498741"/>
    <lineage>
        <taxon>Bacteria</taxon>
        <taxon>Pseudomonadati</taxon>
        <taxon>Spirochaetota</taxon>
        <taxon>Spirochaetia</taxon>
        <taxon>Spirochaetales</taxon>
        <taxon>Borreliaceae</taxon>
        <taxon>Borreliella</taxon>
    </lineage>
</organism>
<evidence type="ECO:0000256" key="1">
    <source>
        <dbReference type="ARBA" id="ARBA00012417"/>
    </source>
</evidence>
<dbReference type="SUPFAM" id="SSF48019">
    <property type="entry name" value="post-AAA+ oligomerization domain-like"/>
    <property type="match status" value="1"/>
</dbReference>
<comment type="similarity">
    <text evidence="6">Belongs to the DNA polymerase HolA subunit family.</text>
</comment>
<evidence type="ECO:0000259" key="8">
    <source>
        <dbReference type="Pfam" id="PF21694"/>
    </source>
</evidence>
<evidence type="ECO:0000256" key="4">
    <source>
        <dbReference type="ARBA" id="ARBA00022705"/>
    </source>
</evidence>
<evidence type="ECO:0000313" key="9">
    <source>
        <dbReference type="EMBL" id="EEH00502.1"/>
    </source>
</evidence>
<evidence type="ECO:0000256" key="3">
    <source>
        <dbReference type="ARBA" id="ARBA00022695"/>
    </source>
</evidence>
<evidence type="ECO:0000256" key="5">
    <source>
        <dbReference type="ARBA" id="ARBA00022932"/>
    </source>
</evidence>
<dbReference type="InterPro" id="IPR027417">
    <property type="entry name" value="P-loop_NTPase"/>
</dbReference>
<dbReference type="PANTHER" id="PTHR34388">
    <property type="entry name" value="DNA POLYMERASE III SUBUNIT DELTA"/>
    <property type="match status" value="1"/>
</dbReference>